<dbReference type="SMART" id="SM01388">
    <property type="entry name" value="Mob1_phocein"/>
    <property type="match status" value="1"/>
</dbReference>
<reference evidence="3 4" key="1">
    <citation type="submission" date="2022-11" db="UniProtKB">
        <authorList>
            <consortium name="WormBaseParasite"/>
        </authorList>
    </citation>
    <scope>IDENTIFICATION</scope>
</reference>
<proteinExistence type="predicted"/>
<keyword evidence="1" id="KW-0479">Metal-binding</keyword>
<dbReference type="FunFam" id="1.20.140.30:FF:000001">
    <property type="entry name" value="MOB kinase activator 1A"/>
    <property type="match status" value="1"/>
</dbReference>
<evidence type="ECO:0000313" key="3">
    <source>
        <dbReference type="WBParaSite" id="PSAMB.scaffold3072size19773.g20204.t1"/>
    </source>
</evidence>
<accession>A0A914W3Y3</accession>
<dbReference type="InterPro" id="IPR005301">
    <property type="entry name" value="MOB_kinase_act_fam"/>
</dbReference>
<dbReference type="SUPFAM" id="SSF101152">
    <property type="entry name" value="Mob1/phocein"/>
    <property type="match status" value="1"/>
</dbReference>
<organism evidence="2 4">
    <name type="scientific">Plectus sambesii</name>
    <dbReference type="NCBI Taxonomy" id="2011161"/>
    <lineage>
        <taxon>Eukaryota</taxon>
        <taxon>Metazoa</taxon>
        <taxon>Ecdysozoa</taxon>
        <taxon>Nematoda</taxon>
        <taxon>Chromadorea</taxon>
        <taxon>Plectida</taxon>
        <taxon>Plectina</taxon>
        <taxon>Plectoidea</taxon>
        <taxon>Plectidae</taxon>
        <taxon>Plectus</taxon>
    </lineage>
</organism>
<evidence type="ECO:0000256" key="1">
    <source>
        <dbReference type="PIRSR" id="PIRSR605301-1"/>
    </source>
</evidence>
<keyword evidence="2" id="KW-1185">Reference proteome</keyword>
<evidence type="ECO:0000313" key="2">
    <source>
        <dbReference type="Proteomes" id="UP000887566"/>
    </source>
</evidence>
<evidence type="ECO:0000313" key="4">
    <source>
        <dbReference type="WBParaSite" id="PSAMB.scaffold3089size19715.g20243.t1"/>
    </source>
</evidence>
<feature type="binding site" evidence="1">
    <location>
        <position position="84"/>
    </location>
    <ligand>
        <name>Zn(2+)</name>
        <dbReference type="ChEBI" id="CHEBI:29105"/>
    </ligand>
</feature>
<feature type="binding site" evidence="1">
    <location>
        <position position="171"/>
    </location>
    <ligand>
        <name>Zn(2+)</name>
        <dbReference type="ChEBI" id="CHEBI:29105"/>
    </ligand>
</feature>
<dbReference type="Pfam" id="PF03637">
    <property type="entry name" value="Mob1_phocein"/>
    <property type="match status" value="1"/>
</dbReference>
<dbReference type="WBParaSite" id="PSAMB.scaffold3072size19773.g20204.t1">
    <property type="protein sequence ID" value="PSAMB.scaffold3072size19773.g20204.t1"/>
    <property type="gene ID" value="PSAMB.scaffold3072size19773.g20204"/>
</dbReference>
<dbReference type="PANTHER" id="PTHR22599">
    <property type="entry name" value="MPS ONE BINDER KINASE ACTIVATOR-LIKE MOB"/>
    <property type="match status" value="1"/>
</dbReference>
<feature type="binding site" evidence="1">
    <location>
        <position position="166"/>
    </location>
    <ligand>
        <name>Zn(2+)</name>
        <dbReference type="ChEBI" id="CHEBI:29105"/>
    </ligand>
</feature>
<dbReference type="Gene3D" id="1.20.140.30">
    <property type="entry name" value="MOB kinase activator"/>
    <property type="match status" value="1"/>
</dbReference>
<feature type="binding site" evidence="1">
    <location>
        <position position="89"/>
    </location>
    <ligand>
        <name>Zn(2+)</name>
        <dbReference type="ChEBI" id="CHEBI:29105"/>
    </ligand>
</feature>
<dbReference type="AlphaFoldDB" id="A0A914W3Y3"/>
<dbReference type="Proteomes" id="UP000887566">
    <property type="component" value="Unplaced"/>
</dbReference>
<protein>
    <submittedName>
        <fullName evidence="3 4">Uncharacterized protein</fullName>
    </submittedName>
</protein>
<keyword evidence="1" id="KW-0862">Zinc</keyword>
<dbReference type="WBParaSite" id="PSAMB.scaffold3089size19715.g20243.t1">
    <property type="protein sequence ID" value="PSAMB.scaffold3089size19715.g20243.t1"/>
    <property type="gene ID" value="PSAMB.scaffold3089size19715.g20243"/>
</dbReference>
<dbReference type="InterPro" id="IPR036703">
    <property type="entry name" value="MOB_kinase_act_sf"/>
</dbReference>
<name>A0A914W3Y3_9BILA</name>
<sequence>MASSFLEFLQVNKHKTFRPKKKFPSGTLRYNLHKQAEASLHSGLDLKSAVRMPANENFDDWLAVHTVDFFNRINLMYGTIAESCTPQSCPTMSGGAKYEYLWQDGERFKKPTKLPAPDYVALLMDWIEVRINDEHIFPSDMSVPFPRDFQQICKKVLTRLFRVFVHVYIHHFDRLVQLGAEPHANTCYKHFYFFVTEYNMVSQRELEPLKEMTEKLIRANGRRPQLRQAYNNGR</sequence>